<dbReference type="AlphaFoldDB" id="A0A5R9LRI4"/>
<dbReference type="Proteomes" id="UP000307430">
    <property type="component" value="Unassembled WGS sequence"/>
</dbReference>
<protein>
    <recommendedName>
        <fullName evidence="3">Lipoprotein</fullName>
    </recommendedName>
</protein>
<reference evidence="1 2" key="1">
    <citation type="submission" date="2019-05" db="EMBL/GenBank/DDBJ databases">
        <title>Genome sequence of Klebsiella sp strain TOUT106.</title>
        <authorList>
            <person name="Rahi P."/>
            <person name="Chaudhari D."/>
        </authorList>
    </citation>
    <scope>NUCLEOTIDE SEQUENCE [LARGE SCALE GENOMIC DNA]</scope>
    <source>
        <strain evidence="1 2">TOUT106</strain>
    </source>
</reference>
<evidence type="ECO:0000313" key="1">
    <source>
        <dbReference type="EMBL" id="TLV23836.1"/>
    </source>
</evidence>
<sequence length="120" mass="13165">MNKAVISILAIMLCGCVDPGRVGIHPELKTVYFKGQKHSVENCLYSAALSQKLSLMRDDPLPGGTDRYDLQDANDEDVAWVDISSFGGKQTSVNFYYAPNAPDVHKAISSMIAICQKELE</sequence>
<accession>A0A5R9LRI4</accession>
<gene>
    <name evidence="1" type="ORF">FE839_00140</name>
</gene>
<name>A0A5R9LRI4_9ENTR</name>
<dbReference type="PROSITE" id="PS51257">
    <property type="entry name" value="PROKAR_LIPOPROTEIN"/>
    <property type="match status" value="1"/>
</dbReference>
<evidence type="ECO:0000313" key="2">
    <source>
        <dbReference type="Proteomes" id="UP000307430"/>
    </source>
</evidence>
<evidence type="ECO:0008006" key="3">
    <source>
        <dbReference type="Google" id="ProtNLM"/>
    </source>
</evidence>
<organism evidence="1 2">
    <name type="scientific">Klebsiella indica</name>
    <dbReference type="NCBI Taxonomy" id="2582917"/>
    <lineage>
        <taxon>Bacteria</taxon>
        <taxon>Pseudomonadati</taxon>
        <taxon>Pseudomonadota</taxon>
        <taxon>Gammaproteobacteria</taxon>
        <taxon>Enterobacterales</taxon>
        <taxon>Enterobacteriaceae</taxon>
        <taxon>Klebsiella/Raoultella group</taxon>
        <taxon>Klebsiella</taxon>
    </lineage>
</organism>
<dbReference type="EMBL" id="VCHQ01000001">
    <property type="protein sequence ID" value="TLV23836.1"/>
    <property type="molecule type" value="Genomic_DNA"/>
</dbReference>
<keyword evidence="2" id="KW-1185">Reference proteome</keyword>
<dbReference type="RefSeq" id="WP_138357915.1">
    <property type="nucleotide sequence ID" value="NZ_JBCIVH010000015.1"/>
</dbReference>
<comment type="caution">
    <text evidence="1">The sequence shown here is derived from an EMBL/GenBank/DDBJ whole genome shotgun (WGS) entry which is preliminary data.</text>
</comment>
<proteinExistence type="predicted"/>